<keyword evidence="4" id="KW-1185">Reference proteome</keyword>
<dbReference type="Pfam" id="PF03372">
    <property type="entry name" value="Exo_endo_phos"/>
    <property type="match status" value="1"/>
</dbReference>
<keyword evidence="3" id="KW-0269">Exonuclease</keyword>
<dbReference type="InterPro" id="IPR005135">
    <property type="entry name" value="Endo/exonuclease/phosphatase"/>
</dbReference>
<name>A0A7Y9LGC2_9ACTN</name>
<keyword evidence="1" id="KW-0472">Membrane</keyword>
<proteinExistence type="predicted"/>
<dbReference type="Proteomes" id="UP000569914">
    <property type="component" value="Unassembled WGS sequence"/>
</dbReference>
<evidence type="ECO:0000313" key="4">
    <source>
        <dbReference type="Proteomes" id="UP000569914"/>
    </source>
</evidence>
<keyword evidence="1" id="KW-0812">Transmembrane</keyword>
<keyword evidence="3" id="KW-0378">Hydrolase</keyword>
<comment type="caution">
    <text evidence="3">The sequence shown here is derived from an EMBL/GenBank/DDBJ whole genome shotgun (WGS) entry which is preliminary data.</text>
</comment>
<dbReference type="EMBL" id="JACCBU010000001">
    <property type="protein sequence ID" value="NYE75016.1"/>
    <property type="molecule type" value="Genomic_DNA"/>
</dbReference>
<protein>
    <submittedName>
        <fullName evidence="3">Endonuclease/exonuclease/phosphatase (EEP) superfamily protein YafD</fullName>
    </submittedName>
</protein>
<evidence type="ECO:0000313" key="3">
    <source>
        <dbReference type="EMBL" id="NYE75016.1"/>
    </source>
</evidence>
<dbReference type="InterPro" id="IPR036691">
    <property type="entry name" value="Endo/exonu/phosph_ase_sf"/>
</dbReference>
<gene>
    <name evidence="3" type="ORF">BKA15_006345</name>
</gene>
<keyword evidence="1" id="KW-1133">Transmembrane helix</keyword>
<dbReference type="SUPFAM" id="SSF56219">
    <property type="entry name" value="DNase I-like"/>
    <property type="match status" value="1"/>
</dbReference>
<feature type="transmembrane region" description="Helical" evidence="1">
    <location>
        <begin position="25"/>
        <end position="47"/>
    </location>
</feature>
<feature type="domain" description="Endonuclease/exonuclease/phosphatase" evidence="2">
    <location>
        <begin position="125"/>
        <end position="330"/>
    </location>
</feature>
<evidence type="ECO:0000256" key="1">
    <source>
        <dbReference type="SAM" id="Phobius"/>
    </source>
</evidence>
<sequence length="341" mass="36976">MSSSDYRAGAGPAWDSVRPARRSQVVLVIFALLFALPAAVFTVLRFWQPAGQSAELLSAFIGYAIIGYLVSLLLLVIALIRARKRAVVAVITIIVAALVCLHGSWIGPLFVPDGRAATTPAFRVLSLNMLHGGADPERVAELARYADVVVLLEVEPDTRAALDRYGWSERFPHALGADDRGVNGSSVYSRFPLSDSELLPQTTFQQWITTVEVPDVGPVRLMGVHPCNPYCGSRTYVSEHRLIRRIAAEQPKDRPLIIAGDFNAVDDHGAMQNLRADGLRSATDVAGAGWLPTFPANRRFPPLIPIDHVMINDRLTATEVRTVEVAGTDHLGIVATLAGTT</sequence>
<dbReference type="Gene3D" id="3.60.10.10">
    <property type="entry name" value="Endonuclease/exonuclease/phosphatase"/>
    <property type="match status" value="1"/>
</dbReference>
<dbReference type="AlphaFoldDB" id="A0A7Y9LGC2"/>
<evidence type="ECO:0000259" key="2">
    <source>
        <dbReference type="Pfam" id="PF03372"/>
    </source>
</evidence>
<keyword evidence="3" id="KW-0540">Nuclease</keyword>
<accession>A0A7Y9LGC2</accession>
<dbReference type="RefSeq" id="WP_179757592.1">
    <property type="nucleotide sequence ID" value="NZ_JACCBU010000001.1"/>
</dbReference>
<keyword evidence="3" id="KW-0255">Endonuclease</keyword>
<feature type="transmembrane region" description="Helical" evidence="1">
    <location>
        <begin position="87"/>
        <end position="111"/>
    </location>
</feature>
<dbReference type="GO" id="GO:0004527">
    <property type="term" value="F:exonuclease activity"/>
    <property type="evidence" value="ECO:0007669"/>
    <property type="project" value="UniProtKB-KW"/>
</dbReference>
<organism evidence="3 4">
    <name type="scientific">Microlunatus parietis</name>
    <dbReference type="NCBI Taxonomy" id="682979"/>
    <lineage>
        <taxon>Bacteria</taxon>
        <taxon>Bacillati</taxon>
        <taxon>Actinomycetota</taxon>
        <taxon>Actinomycetes</taxon>
        <taxon>Propionibacteriales</taxon>
        <taxon>Propionibacteriaceae</taxon>
        <taxon>Microlunatus</taxon>
    </lineage>
</organism>
<reference evidence="3 4" key="1">
    <citation type="submission" date="2020-07" db="EMBL/GenBank/DDBJ databases">
        <title>Sequencing the genomes of 1000 actinobacteria strains.</title>
        <authorList>
            <person name="Klenk H.-P."/>
        </authorList>
    </citation>
    <scope>NUCLEOTIDE SEQUENCE [LARGE SCALE GENOMIC DNA]</scope>
    <source>
        <strain evidence="3 4">DSM 22083</strain>
    </source>
</reference>
<feature type="transmembrane region" description="Helical" evidence="1">
    <location>
        <begin position="59"/>
        <end position="80"/>
    </location>
</feature>
<dbReference type="GO" id="GO:0004519">
    <property type="term" value="F:endonuclease activity"/>
    <property type="evidence" value="ECO:0007669"/>
    <property type="project" value="UniProtKB-KW"/>
</dbReference>